<feature type="transmembrane region" description="Helical" evidence="1">
    <location>
        <begin position="190"/>
        <end position="209"/>
    </location>
</feature>
<evidence type="ECO:0000256" key="1">
    <source>
        <dbReference type="SAM" id="Phobius"/>
    </source>
</evidence>
<evidence type="ECO:0000313" key="2">
    <source>
        <dbReference type="EMBL" id="VAW08332.1"/>
    </source>
</evidence>
<sequence length="218" mass="22482">MHTKLFFAVIASAAMSFGAAQAATFVFSGPNANLGKDEVFTSGPDSVLATAINTQEPRPPTLRRNGFGIGVKTGFFDAGQVDNSGDDEAIVFDFGSLVQMDEIVLTQASFFDDIRIYGTNDATIAAITSGGLSAITSISTLLASASGVGFGGTVTIDLSGIATAYRFLIATIPGGSGDGFRVKEITVSEVPLPAALPLMAFGLASLGFVGRRRRKLAA</sequence>
<gene>
    <name evidence="2" type="ORF">MNBD_ALPHA05-1618</name>
</gene>
<organism evidence="2">
    <name type="scientific">hydrothermal vent metagenome</name>
    <dbReference type="NCBI Taxonomy" id="652676"/>
    <lineage>
        <taxon>unclassified sequences</taxon>
        <taxon>metagenomes</taxon>
        <taxon>ecological metagenomes</taxon>
    </lineage>
</organism>
<keyword evidence="1" id="KW-0812">Transmembrane</keyword>
<accession>A0A3B0T1M7</accession>
<reference evidence="2" key="1">
    <citation type="submission" date="2018-06" db="EMBL/GenBank/DDBJ databases">
        <authorList>
            <person name="Zhirakovskaya E."/>
        </authorList>
    </citation>
    <scope>NUCLEOTIDE SEQUENCE</scope>
</reference>
<proteinExistence type="predicted"/>
<protein>
    <recommendedName>
        <fullName evidence="3">PEP-CTERM protein-sorting domain-containing protein</fullName>
    </recommendedName>
</protein>
<name>A0A3B0T1M7_9ZZZZ</name>
<keyword evidence="1" id="KW-1133">Transmembrane helix</keyword>
<dbReference type="EMBL" id="UOEH01000652">
    <property type="protein sequence ID" value="VAW08332.1"/>
    <property type="molecule type" value="Genomic_DNA"/>
</dbReference>
<evidence type="ECO:0008006" key="3">
    <source>
        <dbReference type="Google" id="ProtNLM"/>
    </source>
</evidence>
<dbReference type="AlphaFoldDB" id="A0A3B0T1M7"/>
<keyword evidence="1" id="KW-0472">Membrane</keyword>